<dbReference type="InterPro" id="IPR010310">
    <property type="entry name" value="T7SS_ESAT-6-like"/>
</dbReference>
<dbReference type="SUPFAM" id="SSF140453">
    <property type="entry name" value="EsxAB dimer-like"/>
    <property type="match status" value="1"/>
</dbReference>
<organism evidence="2 3">
    <name type="scientific">Nocardia farcinica (strain IFM 10152)</name>
    <dbReference type="NCBI Taxonomy" id="247156"/>
    <lineage>
        <taxon>Bacteria</taxon>
        <taxon>Bacillati</taxon>
        <taxon>Actinomycetota</taxon>
        <taxon>Actinomycetes</taxon>
        <taxon>Mycobacteriales</taxon>
        <taxon>Nocardiaceae</taxon>
        <taxon>Nocardia</taxon>
    </lineage>
</organism>
<dbReference type="NCBIfam" id="TIGR03930">
    <property type="entry name" value="WXG100_ESAT6"/>
    <property type="match status" value="1"/>
</dbReference>
<dbReference type="AlphaFoldDB" id="Q5YRD9"/>
<dbReference type="Gene3D" id="1.10.287.1060">
    <property type="entry name" value="ESAT-6-like"/>
    <property type="match status" value="1"/>
</dbReference>
<evidence type="ECO:0000256" key="1">
    <source>
        <dbReference type="SAM" id="MobiDB-lite"/>
    </source>
</evidence>
<dbReference type="HOGENOM" id="CLU_169638_0_0_11"/>
<dbReference type="InterPro" id="IPR036689">
    <property type="entry name" value="ESAT-6-like_sf"/>
</dbReference>
<accession>Q5YRD9</accession>
<protein>
    <recommendedName>
        <fullName evidence="4">ESAT-6-like protein</fullName>
    </recommendedName>
</protein>
<evidence type="ECO:0000313" key="2">
    <source>
        <dbReference type="EMBL" id="BAD59252.1"/>
    </source>
</evidence>
<dbReference type="EMBL" id="AP006618">
    <property type="protein sequence ID" value="BAD59252.1"/>
    <property type="molecule type" value="Genomic_DNA"/>
</dbReference>
<proteinExistence type="predicted"/>
<reference evidence="2 3" key="1">
    <citation type="journal article" date="2004" name="Proc. Natl. Acad. Sci. U.S.A.">
        <title>The complete genomic sequence of Nocardia farcinica IFM 10152.</title>
        <authorList>
            <person name="Ishikawa J."/>
            <person name="Yamashita A."/>
            <person name="Mikami Y."/>
            <person name="Hoshino Y."/>
            <person name="Kurita H."/>
            <person name="Hotta K."/>
            <person name="Shiba T."/>
            <person name="Hattori M."/>
        </authorList>
    </citation>
    <scope>NUCLEOTIDE SEQUENCE [LARGE SCALE GENOMIC DNA]</scope>
    <source>
        <strain evidence="2 3">IFM 10152</strain>
    </source>
</reference>
<dbReference type="STRING" id="247156.NFA_44024"/>
<dbReference type="Proteomes" id="UP000006820">
    <property type="component" value="Chromosome"/>
</dbReference>
<gene>
    <name evidence="2" type="ordered locus">NFA_44024</name>
</gene>
<evidence type="ECO:0000313" key="3">
    <source>
        <dbReference type="Proteomes" id="UP000006820"/>
    </source>
</evidence>
<dbReference type="KEGG" id="nfa:NFA_44024"/>
<name>Q5YRD9_NOCFA</name>
<evidence type="ECO:0008006" key="4">
    <source>
        <dbReference type="Google" id="ProtNLM"/>
    </source>
</evidence>
<dbReference type="Pfam" id="PF06013">
    <property type="entry name" value="WXG100"/>
    <property type="match status" value="1"/>
</dbReference>
<feature type="region of interest" description="Disordered" evidence="1">
    <location>
        <begin position="96"/>
        <end position="115"/>
    </location>
</feature>
<keyword evidence="3" id="KW-1185">Reference proteome</keyword>
<sequence>MGRETRGGIEMPAGHESLTIVPDSVRTVGETAYRMAGELRAGAGALDQEVTTLMTSWRGAAADSYLAAWTEMHQAAVRIYDELFEIAEKLRVVAGTTQEHDQTTARDYASLDLED</sequence>